<feature type="non-terminal residue" evidence="2">
    <location>
        <position position="365"/>
    </location>
</feature>
<organism evidence="2 3">
    <name type="scientific">Cordylochernes scorpioides</name>
    <dbReference type="NCBI Taxonomy" id="51811"/>
    <lineage>
        <taxon>Eukaryota</taxon>
        <taxon>Metazoa</taxon>
        <taxon>Ecdysozoa</taxon>
        <taxon>Arthropoda</taxon>
        <taxon>Chelicerata</taxon>
        <taxon>Arachnida</taxon>
        <taxon>Pseudoscorpiones</taxon>
        <taxon>Cheliferoidea</taxon>
        <taxon>Chernetidae</taxon>
        <taxon>Cordylochernes</taxon>
    </lineage>
</organism>
<dbReference type="InterPro" id="IPR012337">
    <property type="entry name" value="RNaseH-like_sf"/>
</dbReference>
<evidence type="ECO:0000313" key="3">
    <source>
        <dbReference type="Proteomes" id="UP001235939"/>
    </source>
</evidence>
<accession>A0ABY6KZJ7</accession>
<reference evidence="2 3" key="1">
    <citation type="submission" date="2022-01" db="EMBL/GenBank/DDBJ databases">
        <title>A chromosomal length assembly of Cordylochernes scorpioides.</title>
        <authorList>
            <person name="Zeh D."/>
            <person name="Zeh J."/>
        </authorList>
    </citation>
    <scope>NUCLEOTIDE SEQUENCE [LARGE SCALE GENOMIC DNA]</scope>
    <source>
        <strain evidence="2">IN4F17</strain>
        <tissue evidence="2">Whole Body</tissue>
    </source>
</reference>
<evidence type="ECO:0000259" key="1">
    <source>
        <dbReference type="Pfam" id="PF22938"/>
    </source>
</evidence>
<evidence type="ECO:0000313" key="2">
    <source>
        <dbReference type="EMBL" id="UYV74059.1"/>
    </source>
</evidence>
<gene>
    <name evidence="2" type="ORF">LAZ67_11001994</name>
</gene>
<dbReference type="PANTHER" id="PTHR21301:SF10">
    <property type="entry name" value="REVERSE TRANSCRIPTASE DOMAIN-CONTAINING PROTEIN"/>
    <property type="match status" value="1"/>
</dbReference>
<keyword evidence="3" id="KW-1185">Reference proteome</keyword>
<dbReference type="Gene3D" id="3.30.420.10">
    <property type="entry name" value="Ribonuclease H-like superfamily/Ribonuclease H"/>
    <property type="match status" value="1"/>
</dbReference>
<name>A0ABY6KZJ7_9ARAC</name>
<dbReference type="Pfam" id="PF22938">
    <property type="entry name" value="Integrase_p58_C"/>
    <property type="match status" value="1"/>
</dbReference>
<protein>
    <recommendedName>
        <fullName evidence="1">Integrase p58-like C-terminal domain-containing protein</fullName>
    </recommendedName>
</protein>
<proteinExistence type="predicted"/>
<dbReference type="InterPro" id="IPR054465">
    <property type="entry name" value="Integrase_p58-like_C"/>
</dbReference>
<sequence length="365" mass="41919">MCGMSQLFTTAYHPQTNGLTERLNKTLGDMLSIRIGTLISPFVTFAYNTAKQETTVFTPFYLVHGREAETMLDTLLPYQPDYENDEYLSQLIIDAEDARQLARLHTLRTQDIEKRRYDSRHRPVYYNVGDLVWISHPCVKSISDVTYEVMTVDESSRRKRSKDVAHVLRMKPYKDPGQQDNQQVNGIPIGSPLSPFLAYLVLNCLDTLYWGRNVDDVMAIVATDYIENTLAFFKYLYPLLKFTTEKESNGFLTFLDIIFEIKLNYLQTTVYRKPSHLPVYLHANSFSPISHKISLISHSWDKQSSCNLVVPIPSILNQNFKIQLIEVTSHNIPNDAIVVAECQKGLLLERELMSSSSVISLFNNR</sequence>
<dbReference type="SUPFAM" id="SSF53098">
    <property type="entry name" value="Ribonuclease H-like"/>
    <property type="match status" value="1"/>
</dbReference>
<dbReference type="Proteomes" id="UP001235939">
    <property type="component" value="Chromosome 11"/>
</dbReference>
<dbReference type="EMBL" id="CP092873">
    <property type="protein sequence ID" value="UYV74059.1"/>
    <property type="molecule type" value="Genomic_DNA"/>
</dbReference>
<dbReference type="InterPro" id="IPR036397">
    <property type="entry name" value="RNaseH_sf"/>
</dbReference>
<dbReference type="PANTHER" id="PTHR21301">
    <property type="entry name" value="REVERSE TRANSCRIPTASE"/>
    <property type="match status" value="1"/>
</dbReference>
<feature type="domain" description="Integrase p58-like C-terminal" evidence="1">
    <location>
        <begin position="139"/>
        <end position="172"/>
    </location>
</feature>